<reference evidence="6" key="1">
    <citation type="journal article" date="2022" name="Res Sq">
        <title>Evolution of multicellular longitudinally dividing oral cavity symbionts (Neisseriaceae).</title>
        <authorList>
            <person name="Nyongesa S."/>
            <person name="Weber P."/>
            <person name="Bernet E."/>
            <person name="Pullido F."/>
            <person name="Nieckarz M."/>
            <person name="Delaby M."/>
            <person name="Nieves C."/>
            <person name="Viehboeck T."/>
            <person name="Krause N."/>
            <person name="Rivera-Millot A."/>
            <person name="Nakamura A."/>
            <person name="Vischer N."/>
            <person name="VanNieuwenhze M."/>
            <person name="Brun Y."/>
            <person name="Cava F."/>
            <person name="Bulgheresi S."/>
            <person name="Veyrier F."/>
        </authorList>
    </citation>
    <scope>NUCLEOTIDE SEQUENCE</scope>
    <source>
        <strain evidence="6">17694</strain>
    </source>
</reference>
<keyword evidence="2" id="KW-0997">Cell inner membrane</keyword>
<gene>
    <name evidence="6" type="primary">lptC</name>
    <name evidence="6" type="ORF">LVJ77_00780</name>
</gene>
<evidence type="ECO:0000256" key="1">
    <source>
        <dbReference type="ARBA" id="ARBA00022475"/>
    </source>
</evidence>
<protein>
    <submittedName>
        <fullName evidence="6">LPS export ABC transporter periplasmic protein LptC</fullName>
    </submittedName>
</protein>
<organism evidence="6 7">
    <name type="scientific">Conchiformibius kuhniae</name>
    <dbReference type="NCBI Taxonomy" id="211502"/>
    <lineage>
        <taxon>Bacteria</taxon>
        <taxon>Pseudomonadati</taxon>
        <taxon>Pseudomonadota</taxon>
        <taxon>Betaproteobacteria</taxon>
        <taxon>Neisseriales</taxon>
        <taxon>Neisseriaceae</taxon>
        <taxon>Conchiformibius</taxon>
    </lineage>
</organism>
<dbReference type="InterPro" id="IPR052363">
    <property type="entry name" value="LPS_export_LptC"/>
</dbReference>
<dbReference type="InterPro" id="IPR026265">
    <property type="entry name" value="LptC"/>
</dbReference>
<dbReference type="EMBL" id="CP091521">
    <property type="protein sequence ID" value="UOP04929.1"/>
    <property type="molecule type" value="Genomic_DNA"/>
</dbReference>
<evidence type="ECO:0000256" key="3">
    <source>
        <dbReference type="ARBA" id="ARBA00022692"/>
    </source>
</evidence>
<dbReference type="RefSeq" id="WP_027009031.1">
    <property type="nucleotide sequence ID" value="NZ_CP091521.1"/>
</dbReference>
<keyword evidence="3" id="KW-0812">Transmembrane</keyword>
<reference evidence="6" key="2">
    <citation type="submission" date="2024-09" db="EMBL/GenBank/DDBJ databases">
        <authorList>
            <person name="Veyrier F.J."/>
        </authorList>
    </citation>
    <scope>NUCLEOTIDE SEQUENCE</scope>
    <source>
        <strain evidence="6">17694</strain>
    </source>
</reference>
<evidence type="ECO:0000313" key="6">
    <source>
        <dbReference type="EMBL" id="UOP04929.1"/>
    </source>
</evidence>
<dbReference type="Pfam" id="PF06835">
    <property type="entry name" value="LptC"/>
    <property type="match status" value="1"/>
</dbReference>
<dbReference type="InterPro" id="IPR010664">
    <property type="entry name" value="LipoPS_assembly_LptC-rel"/>
</dbReference>
<keyword evidence="1" id="KW-1003">Cell membrane</keyword>
<dbReference type="GO" id="GO:0017089">
    <property type="term" value="F:glycolipid transfer activity"/>
    <property type="evidence" value="ECO:0007669"/>
    <property type="project" value="TreeGrafter"/>
</dbReference>
<dbReference type="KEGG" id="ckh:LVJ77_00780"/>
<evidence type="ECO:0000313" key="7">
    <source>
        <dbReference type="Proteomes" id="UP000831534"/>
    </source>
</evidence>
<keyword evidence="7" id="KW-1185">Reference proteome</keyword>
<accession>A0A8T9MUG7</accession>
<dbReference type="AlphaFoldDB" id="A0A8T9MUG7"/>
<evidence type="ECO:0000256" key="2">
    <source>
        <dbReference type="ARBA" id="ARBA00022519"/>
    </source>
</evidence>
<dbReference type="NCBIfam" id="TIGR04409">
    <property type="entry name" value="LptC_YrbK"/>
    <property type="match status" value="1"/>
</dbReference>
<dbReference type="GO" id="GO:0030288">
    <property type="term" value="C:outer membrane-bounded periplasmic space"/>
    <property type="evidence" value="ECO:0007669"/>
    <property type="project" value="TreeGrafter"/>
</dbReference>
<proteinExistence type="predicted"/>
<evidence type="ECO:0000256" key="5">
    <source>
        <dbReference type="ARBA" id="ARBA00023136"/>
    </source>
</evidence>
<evidence type="ECO:0000256" key="4">
    <source>
        <dbReference type="ARBA" id="ARBA00022989"/>
    </source>
</evidence>
<keyword evidence="4" id="KW-1133">Transmembrane helix</keyword>
<name>A0A8T9MUG7_9NEIS</name>
<dbReference type="PANTHER" id="PTHR37481:SF1">
    <property type="entry name" value="LIPOPOLYSACCHARIDE EXPORT SYSTEM PROTEIN LPTC"/>
    <property type="match status" value="1"/>
</dbReference>
<keyword evidence="5" id="KW-0472">Membrane</keyword>
<sequence length="192" mass="21664">MMLRGNWLFPTALAVILGGLSAWLERVSTVPLEPTHLDPALPQYEIYGMAGRRFDGHGRLREQLDAQRAWQLPDREDVYLQGAELRVSENGQPRYAVSGSRARYGIKTHLLDFDEGVVLRQFSDRQRPEAEVQTAALTVDTQAQTARTDAPVSFRFGQSHGTAQGLHYDHKTGKLDLPAQVKALIYDWKNHQ</sequence>
<dbReference type="Proteomes" id="UP000831534">
    <property type="component" value="Chromosome"/>
</dbReference>
<dbReference type="GO" id="GO:0015221">
    <property type="term" value="F:lipopolysaccharide transmembrane transporter activity"/>
    <property type="evidence" value="ECO:0007669"/>
    <property type="project" value="InterPro"/>
</dbReference>
<dbReference type="Gene3D" id="2.60.450.10">
    <property type="entry name" value="Lipopolysaccharide (LPS) transport protein A like domain"/>
    <property type="match status" value="1"/>
</dbReference>
<dbReference type="GO" id="GO:0005886">
    <property type="term" value="C:plasma membrane"/>
    <property type="evidence" value="ECO:0007669"/>
    <property type="project" value="InterPro"/>
</dbReference>
<dbReference type="PANTHER" id="PTHR37481">
    <property type="entry name" value="LIPOPOLYSACCHARIDE EXPORT SYSTEM PROTEIN LPTC"/>
    <property type="match status" value="1"/>
</dbReference>